<keyword evidence="2" id="KW-0663">Pyridoxal phosphate</keyword>
<accession>A0A1G8AB49</accession>
<protein>
    <submittedName>
        <fullName evidence="7">Transcriptional regulator, GntR family</fullName>
    </submittedName>
</protein>
<dbReference type="InterPro" id="IPR051446">
    <property type="entry name" value="HTH_trans_reg/aminotransferase"/>
</dbReference>
<dbReference type="InterPro" id="IPR036388">
    <property type="entry name" value="WH-like_DNA-bd_sf"/>
</dbReference>
<dbReference type="InterPro" id="IPR000524">
    <property type="entry name" value="Tscrpt_reg_HTH_GntR"/>
</dbReference>
<dbReference type="PANTHER" id="PTHR46577">
    <property type="entry name" value="HTH-TYPE TRANSCRIPTIONAL REGULATORY PROTEIN GABR"/>
    <property type="match status" value="1"/>
</dbReference>
<dbReference type="PROSITE" id="PS50949">
    <property type="entry name" value="HTH_GNTR"/>
    <property type="match status" value="1"/>
</dbReference>
<proteinExistence type="inferred from homology"/>
<keyword evidence="4" id="KW-0238">DNA-binding</keyword>
<evidence type="ECO:0000256" key="2">
    <source>
        <dbReference type="ARBA" id="ARBA00022898"/>
    </source>
</evidence>
<feature type="domain" description="HTH gntR-type" evidence="6">
    <location>
        <begin position="16"/>
        <end position="84"/>
    </location>
</feature>
<gene>
    <name evidence="7" type="ORF">SAMN05192573_107146</name>
</gene>
<dbReference type="InterPro" id="IPR004839">
    <property type="entry name" value="Aminotransferase_I/II_large"/>
</dbReference>
<reference evidence="8" key="1">
    <citation type="submission" date="2016-10" db="EMBL/GenBank/DDBJ databases">
        <authorList>
            <person name="Varghese N."/>
            <person name="Submissions S."/>
        </authorList>
    </citation>
    <scope>NUCLEOTIDE SEQUENCE [LARGE SCALE GENOMIC DNA]</scope>
    <source>
        <strain evidence="8">Gh-67</strain>
    </source>
</reference>
<dbReference type="CDD" id="cd07377">
    <property type="entry name" value="WHTH_GntR"/>
    <property type="match status" value="1"/>
</dbReference>
<keyword evidence="3" id="KW-0805">Transcription regulation</keyword>
<dbReference type="Pfam" id="PF00155">
    <property type="entry name" value="Aminotran_1_2"/>
    <property type="match status" value="1"/>
</dbReference>
<dbReference type="Pfam" id="PF00392">
    <property type="entry name" value="GntR"/>
    <property type="match status" value="1"/>
</dbReference>
<evidence type="ECO:0000256" key="5">
    <source>
        <dbReference type="ARBA" id="ARBA00023163"/>
    </source>
</evidence>
<evidence type="ECO:0000256" key="4">
    <source>
        <dbReference type="ARBA" id="ARBA00023125"/>
    </source>
</evidence>
<dbReference type="STRING" id="551996.SAMN05192573_107146"/>
<dbReference type="AlphaFoldDB" id="A0A1G8AB49"/>
<dbReference type="SUPFAM" id="SSF53383">
    <property type="entry name" value="PLP-dependent transferases"/>
    <property type="match status" value="1"/>
</dbReference>
<dbReference type="GO" id="GO:0003700">
    <property type="term" value="F:DNA-binding transcription factor activity"/>
    <property type="evidence" value="ECO:0007669"/>
    <property type="project" value="InterPro"/>
</dbReference>
<dbReference type="SUPFAM" id="SSF46785">
    <property type="entry name" value="Winged helix' DNA-binding domain"/>
    <property type="match status" value="1"/>
</dbReference>
<sequence>MLPYHNLIVIDKQNQLPVYRQITNRLISLIREGLIPPGTFFPGTRQMAEFITVNRKTIINAYEELITEDWIEPVDRKGYRVAPELPVIKPRSFQPQNFFSSPDNITSRNLALQAALQPEHRVTKSSDIVVNDGYPDPELAPFDEISKIYRDKATSSRIKQLMCLRDQGGLPLLKEATALFLNETRGLNIRKDDLVITRGAQMAIYIAATVLLANGDHVVVSEPNYRYADEIIENTGARISKIGIDEEGPDLGQLEQILKKSPVKMLYIVPHLHHPTTITMSARRRQQLLQLIEQYGFYVIEDDYGYDFHYTNNPILPLASSPHGGKIIYIGSFTKLLAPSIRVGYMIAAPDIVKKAMDLKRLIDLRGDTFIELMLAQMIINGDLVRHINRSNKLYARRCEFICHLFTKKLSHAVEFTRPLGGMAVWLRFKQQYPVNKIISDAAHAGLCMIGMSFRLAGNPNDNGIRFGFASLSDEEMSKAVDILAKLTS</sequence>
<dbReference type="Proteomes" id="UP000199705">
    <property type="component" value="Unassembled WGS sequence"/>
</dbReference>
<comment type="similarity">
    <text evidence="1">In the C-terminal section; belongs to the class-I pyridoxal-phosphate-dependent aminotransferase family.</text>
</comment>
<dbReference type="EMBL" id="FNCG01000007">
    <property type="protein sequence ID" value="SDH18162.1"/>
    <property type="molecule type" value="Genomic_DNA"/>
</dbReference>
<dbReference type="InterPro" id="IPR036390">
    <property type="entry name" value="WH_DNA-bd_sf"/>
</dbReference>
<dbReference type="PANTHER" id="PTHR46577:SF1">
    <property type="entry name" value="HTH-TYPE TRANSCRIPTIONAL REGULATORY PROTEIN GABR"/>
    <property type="match status" value="1"/>
</dbReference>
<organism evidence="7 8">
    <name type="scientific">Mucilaginibacter gossypii</name>
    <dbReference type="NCBI Taxonomy" id="551996"/>
    <lineage>
        <taxon>Bacteria</taxon>
        <taxon>Pseudomonadati</taxon>
        <taxon>Bacteroidota</taxon>
        <taxon>Sphingobacteriia</taxon>
        <taxon>Sphingobacteriales</taxon>
        <taxon>Sphingobacteriaceae</taxon>
        <taxon>Mucilaginibacter</taxon>
    </lineage>
</organism>
<dbReference type="InterPro" id="IPR015424">
    <property type="entry name" value="PyrdxlP-dep_Trfase"/>
</dbReference>
<name>A0A1G8AB49_9SPHI</name>
<evidence type="ECO:0000256" key="1">
    <source>
        <dbReference type="ARBA" id="ARBA00005384"/>
    </source>
</evidence>
<dbReference type="CDD" id="cd00609">
    <property type="entry name" value="AAT_like"/>
    <property type="match status" value="1"/>
</dbReference>
<evidence type="ECO:0000313" key="7">
    <source>
        <dbReference type="EMBL" id="SDH18162.1"/>
    </source>
</evidence>
<dbReference type="GO" id="GO:0003677">
    <property type="term" value="F:DNA binding"/>
    <property type="evidence" value="ECO:0007669"/>
    <property type="project" value="UniProtKB-KW"/>
</dbReference>
<evidence type="ECO:0000313" key="8">
    <source>
        <dbReference type="Proteomes" id="UP000199705"/>
    </source>
</evidence>
<dbReference type="Gene3D" id="1.10.10.10">
    <property type="entry name" value="Winged helix-like DNA-binding domain superfamily/Winged helix DNA-binding domain"/>
    <property type="match status" value="1"/>
</dbReference>
<keyword evidence="8" id="KW-1185">Reference proteome</keyword>
<evidence type="ECO:0000259" key="6">
    <source>
        <dbReference type="PROSITE" id="PS50949"/>
    </source>
</evidence>
<dbReference type="GO" id="GO:0030170">
    <property type="term" value="F:pyridoxal phosphate binding"/>
    <property type="evidence" value="ECO:0007669"/>
    <property type="project" value="InterPro"/>
</dbReference>
<dbReference type="SMART" id="SM00345">
    <property type="entry name" value="HTH_GNTR"/>
    <property type="match status" value="1"/>
</dbReference>
<keyword evidence="5" id="KW-0804">Transcription</keyword>
<evidence type="ECO:0000256" key="3">
    <source>
        <dbReference type="ARBA" id="ARBA00023015"/>
    </source>
</evidence>
<dbReference type="RefSeq" id="WP_091168731.1">
    <property type="nucleotide sequence ID" value="NZ_FNCG01000007.1"/>
</dbReference>
<dbReference type="InterPro" id="IPR015421">
    <property type="entry name" value="PyrdxlP-dep_Trfase_major"/>
</dbReference>
<dbReference type="Gene3D" id="3.40.640.10">
    <property type="entry name" value="Type I PLP-dependent aspartate aminotransferase-like (Major domain)"/>
    <property type="match status" value="1"/>
</dbReference>